<proteinExistence type="predicted"/>
<evidence type="ECO:0000313" key="3">
    <source>
        <dbReference type="EMBL" id="SCZ66663.1"/>
    </source>
</evidence>
<keyword evidence="4" id="KW-1185">Reference proteome</keyword>
<evidence type="ECO:0000256" key="1">
    <source>
        <dbReference type="SAM" id="Phobius"/>
    </source>
</evidence>
<dbReference type="AlphaFoldDB" id="A0A1G5QXU9"/>
<dbReference type="Pfam" id="PF03779">
    <property type="entry name" value="SPW"/>
    <property type="match status" value="1"/>
</dbReference>
<feature type="transmembrane region" description="Helical" evidence="1">
    <location>
        <begin position="35"/>
        <end position="53"/>
    </location>
</feature>
<dbReference type="STRING" id="415747.SAMN03097708_02990"/>
<feature type="transmembrane region" description="Helical" evidence="1">
    <location>
        <begin position="12"/>
        <end position="29"/>
    </location>
</feature>
<dbReference type="Proteomes" id="UP000199648">
    <property type="component" value="Unassembled WGS sequence"/>
</dbReference>
<dbReference type="RefSeq" id="WP_092998773.1">
    <property type="nucleotide sequence ID" value="NZ_FMWD01000012.1"/>
</dbReference>
<keyword evidence="1" id="KW-0812">Transmembrane</keyword>
<evidence type="ECO:0000259" key="2">
    <source>
        <dbReference type="Pfam" id="PF03779"/>
    </source>
</evidence>
<dbReference type="InterPro" id="IPR005530">
    <property type="entry name" value="SPW"/>
</dbReference>
<gene>
    <name evidence="3" type="ORF">SAMN03097708_02990</name>
</gene>
<keyword evidence="1" id="KW-1133">Transmembrane helix</keyword>
<reference evidence="3 4" key="1">
    <citation type="submission" date="2016-10" db="EMBL/GenBank/DDBJ databases">
        <authorList>
            <person name="de Groot N.N."/>
        </authorList>
    </citation>
    <scope>NUCLEOTIDE SEQUENCE [LARGE SCALE GENOMIC DNA]</scope>
    <source>
        <strain evidence="3 4">HLD2</strain>
    </source>
</reference>
<dbReference type="OrthoDB" id="9814124at2"/>
<accession>A0A1G5QXU9</accession>
<feature type="transmembrane region" description="Helical" evidence="1">
    <location>
        <begin position="60"/>
        <end position="80"/>
    </location>
</feature>
<sequence>MEQRQRWQDWVSLILGIWLFLSPFFGIGIVETAAWNSWIFGAVVAVMSAWALARPQIWEEWINLVVGIWILIAPFVLAFTAENAAMWNHVIVGFIVAADAVWVMSQRPVRRQA</sequence>
<organism evidence="3 4">
    <name type="scientific">Thiohalomonas denitrificans</name>
    <dbReference type="NCBI Taxonomy" id="415747"/>
    <lineage>
        <taxon>Bacteria</taxon>
        <taxon>Pseudomonadati</taxon>
        <taxon>Pseudomonadota</taxon>
        <taxon>Gammaproteobacteria</taxon>
        <taxon>Thiohalomonadales</taxon>
        <taxon>Thiohalomonadaceae</taxon>
        <taxon>Thiohalomonas</taxon>
    </lineage>
</organism>
<protein>
    <submittedName>
        <fullName evidence="3">SPW repeat-containing protein</fullName>
    </submittedName>
</protein>
<keyword evidence="1" id="KW-0472">Membrane</keyword>
<name>A0A1G5QXU9_9GAMM</name>
<evidence type="ECO:0000313" key="4">
    <source>
        <dbReference type="Proteomes" id="UP000199648"/>
    </source>
</evidence>
<feature type="transmembrane region" description="Helical" evidence="1">
    <location>
        <begin position="86"/>
        <end position="104"/>
    </location>
</feature>
<feature type="domain" description="SPW repeat-containing integral membrane" evidence="2">
    <location>
        <begin position="7"/>
        <end position="99"/>
    </location>
</feature>
<dbReference type="EMBL" id="FMWD01000012">
    <property type="protein sequence ID" value="SCZ66663.1"/>
    <property type="molecule type" value="Genomic_DNA"/>
</dbReference>